<protein>
    <recommendedName>
        <fullName evidence="3">Lipoprotein</fullName>
    </recommendedName>
</protein>
<accession>A0ABR4XKP1</accession>
<reference evidence="1 2" key="1">
    <citation type="submission" date="2014-08" db="EMBL/GenBank/DDBJ databases">
        <title>Porphyromonas canoris strain:OH2762 Genome sequencing.</title>
        <authorList>
            <person name="Wallis C."/>
            <person name="Deusch O."/>
            <person name="O'Flynn C."/>
            <person name="Davis I."/>
            <person name="Jospin G."/>
            <person name="Darling A.E."/>
            <person name="Coil D.A."/>
            <person name="Alexiev A."/>
            <person name="Horsfall A."/>
            <person name="Kirkwood N."/>
            <person name="Harris S."/>
            <person name="Eisen J.A."/>
        </authorList>
    </citation>
    <scope>NUCLEOTIDE SEQUENCE [LARGE SCALE GENOMIC DNA]</scope>
    <source>
        <strain evidence="2">COT-108 OH2762</strain>
    </source>
</reference>
<name>A0ABR4XKP1_9PORP</name>
<dbReference type="PROSITE" id="PS51257">
    <property type="entry name" value="PROKAR_LIPOPROTEIN"/>
    <property type="match status" value="1"/>
</dbReference>
<dbReference type="Proteomes" id="UP000030101">
    <property type="component" value="Unassembled WGS sequence"/>
</dbReference>
<comment type="caution">
    <text evidence="1">The sequence shown here is derived from an EMBL/GenBank/DDBJ whole genome shotgun (WGS) entry which is preliminary data.</text>
</comment>
<proteinExistence type="predicted"/>
<organism evidence="1 2">
    <name type="scientific">Porphyromonas canoris</name>
    <dbReference type="NCBI Taxonomy" id="36875"/>
    <lineage>
        <taxon>Bacteria</taxon>
        <taxon>Pseudomonadati</taxon>
        <taxon>Bacteroidota</taxon>
        <taxon>Bacteroidia</taxon>
        <taxon>Bacteroidales</taxon>
        <taxon>Porphyromonadaceae</taxon>
        <taxon>Porphyromonas</taxon>
    </lineage>
</organism>
<sequence>MIRKIATLIALILILTSCNGDGKEIKRPEIKQKTYKNLISKVERFLEKESIGENLYKYDENNRVIEITNIQRLNGEKVLKSAVSYSKDKILIEEDVLPEAESNLSAPTKHEIVLDASGKATMQITTLCFPGGKEERRVADKFQYNKTGQQISQKTPTFRAIERTWANDNCIQKDQIYYPSNSSGENSSVFFFYTDKENNDTYPDLNQIWSPAPSIEALFADELGLRSFKLLKDIEYTDTHTPAKSISYEFDSMGRVVLITVVRKSKTGKYPRSIYKISYKG</sequence>
<evidence type="ECO:0000313" key="1">
    <source>
        <dbReference type="EMBL" id="KGN92263.1"/>
    </source>
</evidence>
<dbReference type="EMBL" id="JQZV01000013">
    <property type="protein sequence ID" value="KGN92263.1"/>
    <property type="molecule type" value="Genomic_DNA"/>
</dbReference>
<evidence type="ECO:0000313" key="2">
    <source>
        <dbReference type="Proteomes" id="UP000030101"/>
    </source>
</evidence>
<evidence type="ECO:0008006" key="3">
    <source>
        <dbReference type="Google" id="ProtNLM"/>
    </source>
</evidence>
<keyword evidence="2" id="KW-1185">Reference proteome</keyword>
<dbReference type="RefSeq" id="WP_152567514.1">
    <property type="nucleotide sequence ID" value="NZ_JQZV01000013.1"/>
</dbReference>
<gene>
    <name evidence="1" type="ORF">HQ43_09645</name>
</gene>